<dbReference type="PANTHER" id="PTHR43172:SF2">
    <property type="entry name" value="ADENYLOSUCCINATE LYASE C-TERMINAL DOMAIN-CONTAINING PROTEIN"/>
    <property type="match status" value="1"/>
</dbReference>
<dbReference type="Pfam" id="PF00206">
    <property type="entry name" value="Lyase_1"/>
    <property type="match status" value="1"/>
</dbReference>
<evidence type="ECO:0000259" key="3">
    <source>
        <dbReference type="Pfam" id="PF00206"/>
    </source>
</evidence>
<feature type="domain" description="Fumarate lyase N-terminal" evidence="3">
    <location>
        <begin position="31"/>
        <end position="288"/>
    </location>
</feature>
<sequence>MAISAFDHPFLCGLFGDEEVAVHLSAEADITAMLAFEAALARAEAKAGIVPAAAADRITEVCRSFRPDMEQLKIAVATDSVVVPELVRQLRRAIGDEEAQYLHVGATSQDVIDTSLMLRMKTILSLLASRVERVIGRLDQLDRAFGEQPLMAYTRMQAAIPITVSDRLRAWRDPLARHLQAINALEFPVQLGGAAGSLDRLGNLGDQVRAELARELALSDLRQWQNQRDPIINVGHCLSLVSGTLGKMGQDIALMAQSGGEIELSGGGTSSAMVHKQNPVAAEMLVTLARFNAVQISGLHQSLVHEQERSGAAWTLEWLLLPQMTMATAAALRLADQLVGEIRRIGTPA</sequence>
<dbReference type="EC" id="5.5.1.2" evidence="2"/>
<organism evidence="4 5">
    <name type="scientific">Aliirhizobium smilacinae</name>
    <dbReference type="NCBI Taxonomy" id="1395944"/>
    <lineage>
        <taxon>Bacteria</taxon>
        <taxon>Pseudomonadati</taxon>
        <taxon>Pseudomonadota</taxon>
        <taxon>Alphaproteobacteria</taxon>
        <taxon>Hyphomicrobiales</taxon>
        <taxon>Rhizobiaceae</taxon>
        <taxon>Aliirhizobium</taxon>
    </lineage>
</organism>
<evidence type="ECO:0000313" key="5">
    <source>
        <dbReference type="Proteomes" id="UP000311605"/>
    </source>
</evidence>
<dbReference type="NCBIfam" id="NF004631">
    <property type="entry name" value="PRK05975.1"/>
    <property type="match status" value="1"/>
</dbReference>
<dbReference type="InterPro" id="IPR012789">
    <property type="entry name" value="Protocat_PcaB-like"/>
</dbReference>
<evidence type="ECO:0000256" key="2">
    <source>
        <dbReference type="NCBIfam" id="TIGR02426"/>
    </source>
</evidence>
<protein>
    <recommendedName>
        <fullName evidence="2">3-carboxy-cis,cis-muconate cycloisomerase</fullName>
        <ecNumber evidence="2">5.5.1.2</ecNumber>
    </recommendedName>
</protein>
<gene>
    <name evidence="4" type="ORF">FHP24_11075</name>
</gene>
<evidence type="ECO:0000313" key="4">
    <source>
        <dbReference type="EMBL" id="TNM63357.1"/>
    </source>
</evidence>
<dbReference type="GO" id="GO:0019619">
    <property type="term" value="P:3,4-dihydroxybenzoate catabolic process"/>
    <property type="evidence" value="ECO:0007669"/>
    <property type="project" value="InterPro"/>
</dbReference>
<accession>A0A5C4XIV9</accession>
<dbReference type="OrthoDB" id="9768878at2"/>
<dbReference type="EMBL" id="VDMN01000002">
    <property type="protein sequence ID" value="TNM63357.1"/>
    <property type="molecule type" value="Genomic_DNA"/>
</dbReference>
<reference evidence="4 5" key="1">
    <citation type="submission" date="2019-06" db="EMBL/GenBank/DDBJ databases">
        <title>The draft genome of Rhizobium smilacinae PTYR-5.</title>
        <authorList>
            <person name="Liu L."/>
            <person name="Li L."/>
            <person name="Zhang X."/>
        </authorList>
    </citation>
    <scope>NUCLEOTIDE SEQUENCE [LARGE SCALE GENOMIC DNA]</scope>
    <source>
        <strain evidence="4 5">PTYR-5</strain>
    </source>
</reference>
<proteinExistence type="inferred from homology"/>
<comment type="similarity">
    <text evidence="1">Belongs to the class-II fumarase/aspartase family.</text>
</comment>
<evidence type="ECO:0000256" key="1">
    <source>
        <dbReference type="ARBA" id="ARBA00034772"/>
    </source>
</evidence>
<dbReference type="RefSeq" id="WP_139676270.1">
    <property type="nucleotide sequence ID" value="NZ_VDMN01000002.1"/>
</dbReference>
<dbReference type="PANTHER" id="PTHR43172">
    <property type="entry name" value="ADENYLOSUCCINATE LYASE"/>
    <property type="match status" value="1"/>
</dbReference>
<dbReference type="Gene3D" id="1.20.200.10">
    <property type="entry name" value="Fumarase/aspartase (Central domain)"/>
    <property type="match status" value="1"/>
</dbReference>
<dbReference type="PRINTS" id="PR00149">
    <property type="entry name" value="FUMRATELYASE"/>
</dbReference>
<dbReference type="NCBIfam" id="TIGR02426">
    <property type="entry name" value="protocat_pcaB"/>
    <property type="match status" value="1"/>
</dbReference>
<dbReference type="InterPro" id="IPR000362">
    <property type="entry name" value="Fumarate_lyase_fam"/>
</dbReference>
<dbReference type="InterPro" id="IPR022761">
    <property type="entry name" value="Fumarate_lyase_N"/>
</dbReference>
<dbReference type="PRINTS" id="PR00145">
    <property type="entry name" value="ARGSUCLYASE"/>
</dbReference>
<dbReference type="Proteomes" id="UP000311605">
    <property type="component" value="Unassembled WGS sequence"/>
</dbReference>
<dbReference type="SUPFAM" id="SSF48557">
    <property type="entry name" value="L-aspartase-like"/>
    <property type="match status" value="1"/>
</dbReference>
<dbReference type="GO" id="GO:0047472">
    <property type="term" value="F:3-carboxy-cis,cis-muconate cycloisomerase activity"/>
    <property type="evidence" value="ECO:0007669"/>
    <property type="project" value="UniProtKB-UniRule"/>
</dbReference>
<keyword evidence="5" id="KW-1185">Reference proteome</keyword>
<comment type="caution">
    <text evidence="4">The sequence shown here is derived from an EMBL/GenBank/DDBJ whole genome shotgun (WGS) entry which is preliminary data.</text>
</comment>
<dbReference type="InterPro" id="IPR008948">
    <property type="entry name" value="L-Aspartase-like"/>
</dbReference>
<keyword evidence="4" id="KW-0413">Isomerase</keyword>
<name>A0A5C4XIV9_9HYPH</name>
<dbReference type="AlphaFoldDB" id="A0A5C4XIV9"/>